<name>H2EA99_9VIRU</name>
<evidence type="ECO:0000313" key="1">
    <source>
        <dbReference type="EMBL" id="AEX61322.1"/>
    </source>
</evidence>
<dbReference type="EMBL" id="JN885990">
    <property type="protein sequence ID" value="AEX61322.1"/>
    <property type="molecule type" value="Genomic_DNA"/>
</dbReference>
<protein>
    <submittedName>
        <fullName evidence="1">Putative F-box and FNIP repeat-containing protein</fullName>
    </submittedName>
</protein>
<organism evidence="1">
    <name type="scientific">Megavirus courdo7</name>
    <dbReference type="NCBI Taxonomy" id="1128135"/>
    <lineage>
        <taxon>Viruses</taxon>
        <taxon>Varidnaviria</taxon>
        <taxon>Bamfordvirae</taxon>
        <taxon>Nucleocytoviricota</taxon>
        <taxon>Megaviricetes</taxon>
        <taxon>Imitervirales</taxon>
        <taxon>Mimiviridae</taxon>
        <taxon>Megamimivirinae</taxon>
        <taxon>Megavirus</taxon>
    </lineage>
</organism>
<sequence>MSHTIWDTFFNILIETISKFLIRDTIRNTIFDILVKPISKS</sequence>
<reference evidence="1" key="1">
    <citation type="submission" date="2011-10" db="EMBL/GenBank/DDBJ databases">
        <title>Provirophages and transpovirons: unique mobilome of giant viruses.</title>
        <authorList>
            <person name="Desnues C."/>
            <person name="LaScola B."/>
            <person name="Yutin N."/>
            <person name="Fournous G."/>
            <person name="Koonin E."/>
            <person name="Raoult D."/>
        </authorList>
    </citation>
    <scope>NUCLEOTIDE SEQUENCE</scope>
    <source>
        <strain evidence="1">Mv13-c7</strain>
    </source>
</reference>
<accession>H2EA99</accession>
<proteinExistence type="predicted"/>
<gene>
    <name evidence="1" type="ORF">c7_R256</name>
</gene>